<evidence type="ECO:0000256" key="3">
    <source>
        <dbReference type="ARBA" id="ARBA00029596"/>
    </source>
</evidence>
<evidence type="ECO:0000313" key="6">
    <source>
        <dbReference type="Proteomes" id="UP001449657"/>
    </source>
</evidence>
<accession>A0ABZ2Z1B8</accession>
<dbReference type="SUPFAM" id="SSF89562">
    <property type="entry name" value="RraA-like"/>
    <property type="match status" value="1"/>
</dbReference>
<evidence type="ECO:0000256" key="1">
    <source>
        <dbReference type="ARBA" id="ARBA00001968"/>
    </source>
</evidence>
<evidence type="ECO:0000256" key="4">
    <source>
        <dbReference type="ARBA" id="ARBA00030169"/>
    </source>
</evidence>
<dbReference type="InterPro" id="IPR036704">
    <property type="entry name" value="RraA/RraA-like_sf"/>
</dbReference>
<dbReference type="PANTHER" id="PTHR33254:SF4">
    <property type="entry name" value="4-HYDROXY-4-METHYL-2-OXOGLUTARATE ALDOLASE 3-RELATED"/>
    <property type="match status" value="1"/>
</dbReference>
<keyword evidence="6" id="KW-1185">Reference proteome</keyword>
<protein>
    <recommendedName>
        <fullName evidence="2">Putative 4-hydroxy-4-methyl-2-oxoglutarate aldolase</fullName>
    </recommendedName>
    <alternativeName>
        <fullName evidence="3">Regulator of ribonuclease activity homolog</fullName>
    </alternativeName>
    <alternativeName>
        <fullName evidence="4">RraA-like protein</fullName>
    </alternativeName>
</protein>
<dbReference type="CDD" id="cd16841">
    <property type="entry name" value="RraA_family"/>
    <property type="match status" value="1"/>
</dbReference>
<dbReference type="Pfam" id="PF03737">
    <property type="entry name" value="RraA-like"/>
    <property type="match status" value="1"/>
</dbReference>
<dbReference type="InterPro" id="IPR005493">
    <property type="entry name" value="RraA/RraA-like"/>
</dbReference>
<evidence type="ECO:0000256" key="2">
    <source>
        <dbReference type="ARBA" id="ARBA00016549"/>
    </source>
</evidence>
<comment type="cofactor">
    <cofactor evidence="1">
        <name>a divalent metal cation</name>
        <dbReference type="ChEBI" id="CHEBI:60240"/>
    </cofactor>
</comment>
<evidence type="ECO:0000313" key="5">
    <source>
        <dbReference type="EMBL" id="WZN45962.1"/>
    </source>
</evidence>
<dbReference type="PANTHER" id="PTHR33254">
    <property type="entry name" value="4-HYDROXY-4-METHYL-2-OXOGLUTARATE ALDOLASE 3-RELATED"/>
    <property type="match status" value="1"/>
</dbReference>
<proteinExistence type="predicted"/>
<dbReference type="EMBL" id="CP150096">
    <property type="protein sequence ID" value="WZN45962.1"/>
    <property type="molecule type" value="Genomic_DNA"/>
</dbReference>
<name>A0ABZ2Z1B8_9BACT</name>
<dbReference type="Proteomes" id="UP001449657">
    <property type="component" value="Chromosome"/>
</dbReference>
<dbReference type="Gene3D" id="3.50.30.40">
    <property type="entry name" value="Ribonuclease E inhibitor RraA/RraA-like"/>
    <property type="match status" value="1"/>
</dbReference>
<dbReference type="RefSeq" id="WP_341840703.1">
    <property type="nucleotide sequence ID" value="NZ_CP149792.1"/>
</dbReference>
<sequence length="241" mass="26635">MNEQTNGRSVASPLWKHDDELFSIVRNELYTAVVGDIMDKMGLQRQFLPPQIQPLQSDMFLVGRAMTVLEADVFSEDPSAGQNPLLKKPFGLMLEALDDLKKNEVYICAGASPSYALWGELMSTRAMQLGAAGAVVDGYSRDTKGILQLNFPTFSYGRYAQDQAPRGKVIDFRVPLEIRGVRVLPGDIVLGDIDGVCIVPREAEREVFSRAIEKARGEKMVQQKILEGMSAGQAFAKYGIM</sequence>
<reference evidence="5 6" key="1">
    <citation type="submission" date="2024-03" db="EMBL/GenBank/DDBJ databases">
        <title>Chitinophaga caseinilytica sp. nov., a casein hydrolysing bacterium isolated from forest soil.</title>
        <authorList>
            <person name="Lee D.S."/>
            <person name="Han D.M."/>
            <person name="Baek J.H."/>
            <person name="Choi D.G."/>
            <person name="Jeon J.H."/>
            <person name="Jeon C.O."/>
        </authorList>
    </citation>
    <scope>NUCLEOTIDE SEQUENCE [LARGE SCALE GENOMIC DNA]</scope>
    <source>
        <strain evidence="5 6">KACC 19118</strain>
    </source>
</reference>
<organism evidence="5 6">
    <name type="scientific">Chitinophaga caseinilytica</name>
    <dbReference type="NCBI Taxonomy" id="2267521"/>
    <lineage>
        <taxon>Bacteria</taxon>
        <taxon>Pseudomonadati</taxon>
        <taxon>Bacteroidota</taxon>
        <taxon>Chitinophagia</taxon>
        <taxon>Chitinophagales</taxon>
        <taxon>Chitinophagaceae</taxon>
        <taxon>Chitinophaga</taxon>
    </lineage>
</organism>
<gene>
    <name evidence="5" type="ORF">WJU22_23980</name>
</gene>